<accession>A0ABT0LBR3</accession>
<evidence type="ECO:0000313" key="8">
    <source>
        <dbReference type="EMBL" id="MCL1125114.1"/>
    </source>
</evidence>
<comment type="caution">
    <text evidence="8">The sequence shown here is derived from an EMBL/GenBank/DDBJ whole genome shotgun (WGS) entry which is preliminary data.</text>
</comment>
<proteinExistence type="inferred from homology"/>
<feature type="transmembrane region" description="Helical" evidence="7">
    <location>
        <begin position="53"/>
        <end position="77"/>
    </location>
</feature>
<evidence type="ECO:0000256" key="2">
    <source>
        <dbReference type="ARBA" id="ARBA00006679"/>
    </source>
</evidence>
<evidence type="ECO:0000256" key="4">
    <source>
        <dbReference type="ARBA" id="ARBA00022692"/>
    </source>
</evidence>
<dbReference type="RefSeq" id="WP_248940398.1">
    <property type="nucleotide sequence ID" value="NZ_JAKIKS010000040.1"/>
</dbReference>
<evidence type="ECO:0000256" key="7">
    <source>
        <dbReference type="SAM" id="Phobius"/>
    </source>
</evidence>
<feature type="transmembrane region" description="Helical" evidence="7">
    <location>
        <begin position="130"/>
        <end position="149"/>
    </location>
</feature>
<dbReference type="InterPro" id="IPR032808">
    <property type="entry name" value="DoxX"/>
</dbReference>
<comment type="similarity">
    <text evidence="2">Belongs to the DoxX family.</text>
</comment>
<dbReference type="PANTHER" id="PTHR33452:SF1">
    <property type="entry name" value="INNER MEMBRANE PROTEIN YPHA-RELATED"/>
    <property type="match status" value="1"/>
</dbReference>
<reference evidence="8 9" key="1">
    <citation type="submission" date="2022-01" db="EMBL/GenBank/DDBJ databases">
        <title>Whole genome-based taxonomy of the Shewanellaceae.</title>
        <authorList>
            <person name="Martin-Rodriguez A.J."/>
        </authorList>
    </citation>
    <scope>NUCLEOTIDE SEQUENCE [LARGE SCALE GENOMIC DNA]</scope>
    <source>
        <strain evidence="8 9">DSM 17177</strain>
    </source>
</reference>
<evidence type="ECO:0000256" key="5">
    <source>
        <dbReference type="ARBA" id="ARBA00022989"/>
    </source>
</evidence>
<sequence length="158" mass="17915">MQHFPWFKTQTTGWTWLIRLLVGAVVFFPEGLQKLFFADILGTGRFIKIGIPWADFFGPFVGVFETVCGLLIILGLFTRLASIPLIVIMLVAITSTKIPILLGHDLWFFHLPEGIRTGFWAMSHAARNDFCMLLACLYLLITGGGRLSMDHWLDKRQS</sequence>
<evidence type="ECO:0000256" key="1">
    <source>
        <dbReference type="ARBA" id="ARBA00004651"/>
    </source>
</evidence>
<organism evidence="8 9">
    <name type="scientific">Shewanella surugensis</name>
    <dbReference type="NCBI Taxonomy" id="212020"/>
    <lineage>
        <taxon>Bacteria</taxon>
        <taxon>Pseudomonadati</taxon>
        <taxon>Pseudomonadota</taxon>
        <taxon>Gammaproteobacteria</taxon>
        <taxon>Alteromonadales</taxon>
        <taxon>Shewanellaceae</taxon>
        <taxon>Shewanella</taxon>
    </lineage>
</organism>
<dbReference type="InterPro" id="IPR051907">
    <property type="entry name" value="DoxX-like_oxidoreductase"/>
</dbReference>
<feature type="transmembrane region" description="Helical" evidence="7">
    <location>
        <begin position="14"/>
        <end position="32"/>
    </location>
</feature>
<keyword evidence="6 7" id="KW-0472">Membrane</keyword>
<name>A0ABT0LBR3_9GAMM</name>
<evidence type="ECO:0000313" key="9">
    <source>
        <dbReference type="Proteomes" id="UP001203423"/>
    </source>
</evidence>
<feature type="transmembrane region" description="Helical" evidence="7">
    <location>
        <begin position="83"/>
        <end position="109"/>
    </location>
</feature>
<comment type="subcellular location">
    <subcellularLocation>
        <location evidence="1">Cell membrane</location>
        <topology evidence="1">Multi-pass membrane protein</topology>
    </subcellularLocation>
</comment>
<protein>
    <submittedName>
        <fullName evidence="8">DoxX family protein</fullName>
    </submittedName>
</protein>
<keyword evidence="5 7" id="KW-1133">Transmembrane helix</keyword>
<evidence type="ECO:0000256" key="3">
    <source>
        <dbReference type="ARBA" id="ARBA00022475"/>
    </source>
</evidence>
<evidence type="ECO:0000256" key="6">
    <source>
        <dbReference type="ARBA" id="ARBA00023136"/>
    </source>
</evidence>
<dbReference type="EMBL" id="JAKIKS010000040">
    <property type="protein sequence ID" value="MCL1125114.1"/>
    <property type="molecule type" value="Genomic_DNA"/>
</dbReference>
<dbReference type="Pfam" id="PF07681">
    <property type="entry name" value="DoxX"/>
    <property type="match status" value="1"/>
</dbReference>
<dbReference type="Proteomes" id="UP001203423">
    <property type="component" value="Unassembled WGS sequence"/>
</dbReference>
<dbReference type="PANTHER" id="PTHR33452">
    <property type="entry name" value="OXIDOREDUCTASE CATD-RELATED"/>
    <property type="match status" value="1"/>
</dbReference>
<gene>
    <name evidence="8" type="ORF">L2764_11665</name>
</gene>
<keyword evidence="9" id="KW-1185">Reference proteome</keyword>
<keyword evidence="3" id="KW-1003">Cell membrane</keyword>
<keyword evidence="4 7" id="KW-0812">Transmembrane</keyword>